<proteinExistence type="predicted"/>
<dbReference type="NCBIfam" id="TIGR02122">
    <property type="entry name" value="TRAP_TAXI"/>
    <property type="match status" value="1"/>
</dbReference>
<sequence>MIRFSRLMWWHLTVPVAMAILLTPAALPAFPQPSLSIGSGNTTGSYYVFSSAIAKIFNRRSAEYGVRLTTVSSQGAVANVESVLEGKTAFGIAQADVLRDAAKGTGRWAGKSQPGLRAVLGLPVEAVTVVAAVDAGISRMSDLRGKRVNIGAEGSFDHDYAVRLLRLSGLHPSDVIISAHPAALASELLQSNHIDAYIYTVAHPNLAVMEASTGRRKVLLVPLDTPLIAQVTAENPLLLPAVVPTNFYPGLERAGVVPTIGIRSILFTRSDMAEETVYRLVREVMTSFDLFRRQHPVLQVLSSREAADAAVIPLHPGADRFFRQAGIVP</sequence>
<gene>
    <name evidence="1" type="ORF">SE37_01880</name>
</gene>
<evidence type="ECO:0000313" key="2">
    <source>
        <dbReference type="Proteomes" id="UP000031433"/>
    </source>
</evidence>
<dbReference type="Proteomes" id="UP000031433">
    <property type="component" value="Unassembled WGS sequence"/>
</dbReference>
<dbReference type="SUPFAM" id="SSF53850">
    <property type="entry name" value="Periplasmic binding protein-like II"/>
    <property type="match status" value="1"/>
</dbReference>
<comment type="caution">
    <text evidence="1">The sequence shown here is derived from an EMBL/GenBank/DDBJ whole genome shotgun (WGS) entry which is preliminary data.</text>
</comment>
<dbReference type="InterPro" id="IPR011852">
    <property type="entry name" value="TRAP_TAXI"/>
</dbReference>
<organism evidence="1 2">
    <name type="scientific">Geobacter soli</name>
    <dbReference type="NCBI Taxonomy" id="1510391"/>
    <lineage>
        <taxon>Bacteria</taxon>
        <taxon>Pseudomonadati</taxon>
        <taxon>Thermodesulfobacteriota</taxon>
        <taxon>Desulfuromonadia</taxon>
        <taxon>Geobacterales</taxon>
        <taxon>Geobacteraceae</taxon>
        <taxon>Geobacter</taxon>
    </lineage>
</organism>
<reference evidence="1 2" key="1">
    <citation type="submission" date="2015-01" db="EMBL/GenBank/DDBJ databases">
        <title>Genome sequence of the anaerobic bacterium Geobacter soli GSS01, a dissimilatory Fe(III) reducer from soil.</title>
        <authorList>
            <person name="Yang G."/>
            <person name="Zhou S."/>
        </authorList>
    </citation>
    <scope>NUCLEOTIDE SEQUENCE [LARGE SCALE GENOMIC DNA]</scope>
    <source>
        <strain evidence="1 2">GSS01</strain>
    </source>
</reference>
<dbReference type="EMBL" id="JXBL01000001">
    <property type="protein sequence ID" value="KIE41467.1"/>
    <property type="molecule type" value="Genomic_DNA"/>
</dbReference>
<evidence type="ECO:0000313" key="1">
    <source>
        <dbReference type="EMBL" id="KIE41467.1"/>
    </source>
</evidence>
<dbReference type="AlphaFoldDB" id="A0A0C1QLK5"/>
<accession>A0A0C1QLK5</accession>
<dbReference type="RefSeq" id="WP_039643245.1">
    <property type="nucleotide sequence ID" value="NZ_JXBL01000001.1"/>
</dbReference>
<dbReference type="PANTHER" id="PTHR42941">
    <property type="entry name" value="SLL1037 PROTEIN"/>
    <property type="match status" value="1"/>
</dbReference>
<protein>
    <submittedName>
        <fullName evidence="1">ABC transporter substrate-binding protein</fullName>
    </submittedName>
</protein>
<dbReference type="Pfam" id="PF16868">
    <property type="entry name" value="NMT1_3"/>
    <property type="match status" value="1"/>
</dbReference>
<name>A0A0C1QLK5_9BACT</name>
<keyword evidence="2" id="KW-1185">Reference proteome</keyword>
<dbReference type="Gene3D" id="3.40.190.10">
    <property type="entry name" value="Periplasmic binding protein-like II"/>
    <property type="match status" value="2"/>
</dbReference>
<dbReference type="PANTHER" id="PTHR42941:SF1">
    <property type="entry name" value="SLL1037 PROTEIN"/>
    <property type="match status" value="1"/>
</dbReference>